<dbReference type="EMBL" id="CP011005">
    <property type="protein sequence ID" value="AJT41092.1"/>
    <property type="molecule type" value="Genomic_DNA"/>
</dbReference>
<evidence type="ECO:0000313" key="4">
    <source>
        <dbReference type="EMBL" id="AJT41092.1"/>
    </source>
</evidence>
<reference evidence="4 5" key="1">
    <citation type="journal article" date="2015" name="Genome Announc.">
        <title>Complete Genome Sequencing of Protease-Producing Novel Arthrobacter sp. Strain IHBB 11108 Using PacBio Single-Molecule Real-Time Sequencing Technology.</title>
        <authorList>
            <person name="Kiran S."/>
            <person name="Swarnkar M.K."/>
            <person name="Pal M."/>
            <person name="Thakur R."/>
            <person name="Tewari R."/>
            <person name="Singh A.K."/>
            <person name="Gulati A."/>
        </authorList>
    </citation>
    <scope>NUCLEOTIDE SEQUENCE [LARGE SCALE GENOMIC DNA]</scope>
    <source>
        <strain evidence="4 5">IHBB 11108</strain>
    </source>
</reference>
<dbReference type="STRING" id="1618207.UM93_05375"/>
<dbReference type="HOGENOM" id="CLU_069356_17_0_11"/>
<sequence>MTASVSARELVLGEHQPRADAERNVEALLRATRELVIAGDLNPSAAEIAERAGVGIGTLYRRAVRKEMLLAAVLVDLLQEIADRAKQQATADSWSAFKSFAADYIEIRQVTCSISHALEQEFDGAVRDAVQRTRRAFEELAENLQNAELLDPAMSAEDMMILLASVDITETTLGLPADAERRQRILERILDSLKIVS</sequence>
<evidence type="ECO:0000256" key="2">
    <source>
        <dbReference type="PROSITE-ProRule" id="PRU00335"/>
    </source>
</evidence>
<dbReference type="GO" id="GO:0003677">
    <property type="term" value="F:DNA binding"/>
    <property type="evidence" value="ECO:0007669"/>
    <property type="project" value="UniProtKB-UniRule"/>
</dbReference>
<dbReference type="KEGG" id="ari:UM93_05375"/>
<keyword evidence="5" id="KW-1185">Reference proteome</keyword>
<evidence type="ECO:0000256" key="1">
    <source>
        <dbReference type="ARBA" id="ARBA00023125"/>
    </source>
</evidence>
<keyword evidence="1 2" id="KW-0238">DNA-binding</keyword>
<dbReference type="Pfam" id="PF00440">
    <property type="entry name" value="TetR_N"/>
    <property type="match status" value="1"/>
</dbReference>
<dbReference type="SUPFAM" id="SSF46689">
    <property type="entry name" value="Homeodomain-like"/>
    <property type="match status" value="1"/>
</dbReference>
<dbReference type="OrthoDB" id="3192968at2"/>
<accession>A0A0D4BXD0</accession>
<name>A0A0D4BXD0_9MICC</name>
<proteinExistence type="predicted"/>
<dbReference type="PATRIC" id="fig|1618207.4.peg.1094"/>
<protein>
    <submittedName>
        <fullName evidence="4">TetR family transcriptional regulator</fullName>
    </submittedName>
</protein>
<evidence type="ECO:0000259" key="3">
    <source>
        <dbReference type="PROSITE" id="PS50977"/>
    </source>
</evidence>
<gene>
    <name evidence="4" type="ORF">UM93_05375</name>
</gene>
<dbReference type="Proteomes" id="UP000061839">
    <property type="component" value="Chromosome"/>
</dbReference>
<dbReference type="RefSeq" id="WP_045074190.1">
    <property type="nucleotide sequence ID" value="NZ_CP011005.1"/>
</dbReference>
<feature type="DNA-binding region" description="H-T-H motif" evidence="2">
    <location>
        <begin position="44"/>
        <end position="63"/>
    </location>
</feature>
<dbReference type="AlphaFoldDB" id="A0A0D4BXD0"/>
<dbReference type="PROSITE" id="PS50977">
    <property type="entry name" value="HTH_TETR_2"/>
    <property type="match status" value="1"/>
</dbReference>
<dbReference type="InterPro" id="IPR001647">
    <property type="entry name" value="HTH_TetR"/>
</dbReference>
<feature type="domain" description="HTH tetR-type" evidence="3">
    <location>
        <begin position="22"/>
        <end position="81"/>
    </location>
</feature>
<evidence type="ECO:0000313" key="5">
    <source>
        <dbReference type="Proteomes" id="UP000061839"/>
    </source>
</evidence>
<organism evidence="4 5">
    <name type="scientific">Psychromicrobium lacuslunae</name>
    <dbReference type="NCBI Taxonomy" id="1618207"/>
    <lineage>
        <taxon>Bacteria</taxon>
        <taxon>Bacillati</taxon>
        <taxon>Actinomycetota</taxon>
        <taxon>Actinomycetes</taxon>
        <taxon>Micrococcales</taxon>
        <taxon>Micrococcaceae</taxon>
        <taxon>Psychromicrobium</taxon>
    </lineage>
</organism>
<dbReference type="InterPro" id="IPR009057">
    <property type="entry name" value="Homeodomain-like_sf"/>
</dbReference>
<dbReference type="Gene3D" id="1.10.357.10">
    <property type="entry name" value="Tetracycline Repressor, domain 2"/>
    <property type="match status" value="1"/>
</dbReference>